<dbReference type="Pfam" id="PF18640">
    <property type="entry name" value="LepB_N"/>
    <property type="match status" value="1"/>
</dbReference>
<dbReference type="EMBL" id="CP022375">
    <property type="protein sequence ID" value="AXH30616.1"/>
    <property type="molecule type" value="Genomic_DNA"/>
</dbReference>
<accession>A0A345JTH0</accession>
<gene>
    <name evidence="2" type="ORF">CGC43_08560</name>
</gene>
<evidence type="ECO:0000313" key="3">
    <source>
        <dbReference type="Proteomes" id="UP000253862"/>
    </source>
</evidence>
<reference evidence="2 3" key="1">
    <citation type="submission" date="2017-07" db="EMBL/GenBank/DDBJ databases">
        <title>Complete genome sequences and comparative analysis of the novel pathogen Francisella opportunistica.</title>
        <authorList>
            <person name="Dietrich E.A."/>
            <person name="Kingry L.C."/>
            <person name="Petersen J.M."/>
        </authorList>
    </citation>
    <scope>NUCLEOTIDE SEQUENCE [LARGE SCALE GENOMIC DNA]</scope>
    <source>
        <strain evidence="2 3">14-2155</strain>
    </source>
</reference>
<dbReference type="OrthoDB" id="5619798at2"/>
<name>A0A345JTH0_9GAMM</name>
<dbReference type="AlphaFoldDB" id="A0A345JTH0"/>
<evidence type="ECO:0000313" key="2">
    <source>
        <dbReference type="EMBL" id="AXH30616.1"/>
    </source>
</evidence>
<keyword evidence="3" id="KW-1185">Reference proteome</keyword>
<protein>
    <recommendedName>
        <fullName evidence="1">LepB N-terminal domain-containing protein</fullName>
    </recommendedName>
</protein>
<feature type="domain" description="LepB N-terminal" evidence="1">
    <location>
        <begin position="5"/>
        <end position="121"/>
    </location>
</feature>
<organism evidence="2 3">
    <name type="scientific">Francisella opportunistica</name>
    <dbReference type="NCBI Taxonomy" id="2016517"/>
    <lineage>
        <taxon>Bacteria</taxon>
        <taxon>Pseudomonadati</taxon>
        <taxon>Pseudomonadota</taxon>
        <taxon>Gammaproteobacteria</taxon>
        <taxon>Thiotrichales</taxon>
        <taxon>Francisellaceae</taxon>
        <taxon>Francisella</taxon>
    </lineage>
</organism>
<sequence>MYGEEGAKKVAKIDGGAAFRSFAKNSPINILFPYEYEGRGAHNAIHKNYVDYYIRIPGLKEYLPIIASDYINTINAKFGKSISEIVCESIQQVKETYKMAMGQKADPFQNKAFSNYFGMDLSIDERVLSKQIEGIIYRNIEGFQRIIKGKNHSYLVKNYQVKDMNNFYSIQLTILQFILSRGADVKSKSGKPSKKDKIKDYLINQFKIPGNFLPKGVFLSKLESLCAPSNLISFSSKTADILSFRLSRLSNNDPIRIYLGIPPIKQKISSAELIRYIKKSLGELNKNKLNCKNFR</sequence>
<proteinExistence type="predicted"/>
<dbReference type="InterPro" id="IPR040519">
    <property type="entry name" value="LepB_N"/>
</dbReference>
<dbReference type="Proteomes" id="UP000253862">
    <property type="component" value="Chromosome"/>
</dbReference>
<evidence type="ECO:0000259" key="1">
    <source>
        <dbReference type="Pfam" id="PF18640"/>
    </source>
</evidence>